<organism evidence="1 2">
    <name type="scientific">Cryptococcus gattii EJB2</name>
    <dbReference type="NCBI Taxonomy" id="1296103"/>
    <lineage>
        <taxon>Eukaryota</taxon>
        <taxon>Fungi</taxon>
        <taxon>Dikarya</taxon>
        <taxon>Basidiomycota</taxon>
        <taxon>Agaricomycotina</taxon>
        <taxon>Tremellomycetes</taxon>
        <taxon>Tremellales</taxon>
        <taxon>Cryptococcaceae</taxon>
        <taxon>Cryptococcus</taxon>
        <taxon>Cryptococcus gattii species complex</taxon>
    </lineage>
</organism>
<name>A0ABR5BZK8_9TREE</name>
<gene>
    <name evidence="1" type="ORF">I306_01795</name>
</gene>
<sequence>MVSYCVWKGYESWLQAQEKSKRRRSTPVLHLRHKYLRTISMGFRLPCGHANFEDRPIGLFHPIAEYTKGMIDWDAAQEMDASYIPSYEDIPSDPARSQSRQGPPSLLEILQNHHSSVYTSLQKRLVLLPEKMSYTLRSLWESRCVEGVTQYESRLQRTITGVRYGSFSEYLDAASATALDSNFEIEGMEFDSTQEIDAFGDFDDFAGEEEGSSNEEAVIKEIETMMV</sequence>
<reference evidence="1 2" key="1">
    <citation type="submission" date="2015-01" db="EMBL/GenBank/DDBJ databases">
        <title>The Genome Sequence of Cryptococcus gattii EJB2.</title>
        <authorList>
            <consortium name="The Broad Institute Genomics Platform"/>
            <person name="Cuomo C."/>
            <person name="Litvintseva A."/>
            <person name="Chen Y."/>
            <person name="Heitman J."/>
            <person name="Sun S."/>
            <person name="Springer D."/>
            <person name="Dromer F."/>
            <person name="Young S."/>
            <person name="Zeng Q."/>
            <person name="Gargeya S."/>
            <person name="Abouelleil A."/>
            <person name="Alvarado L."/>
            <person name="Chapman S.B."/>
            <person name="Gainer-Dewar J."/>
            <person name="Goldberg J."/>
            <person name="Griggs A."/>
            <person name="Gujja S."/>
            <person name="Hansen M."/>
            <person name="Howarth C."/>
            <person name="Imamovic A."/>
            <person name="Larimer J."/>
            <person name="Murphy C."/>
            <person name="Naylor J."/>
            <person name="Pearson M."/>
            <person name="Priest M."/>
            <person name="Roberts A."/>
            <person name="Saif S."/>
            <person name="Shea T."/>
            <person name="Sykes S."/>
            <person name="Wortman J."/>
            <person name="Nusbaum C."/>
            <person name="Birren B."/>
        </authorList>
    </citation>
    <scope>NUCLEOTIDE SEQUENCE [LARGE SCALE GENOMIC DNA]</scope>
    <source>
        <strain evidence="1 2">EJB2</strain>
    </source>
</reference>
<evidence type="ECO:0000313" key="1">
    <source>
        <dbReference type="EMBL" id="KIR81082.1"/>
    </source>
</evidence>
<evidence type="ECO:0000313" key="2">
    <source>
        <dbReference type="Proteomes" id="UP000054272"/>
    </source>
</evidence>
<protein>
    <submittedName>
        <fullName evidence="1">Uncharacterized protein</fullName>
    </submittedName>
</protein>
<proteinExistence type="predicted"/>
<accession>A0ABR5BZK8</accession>
<keyword evidence="2" id="KW-1185">Reference proteome</keyword>
<dbReference type="Proteomes" id="UP000054272">
    <property type="component" value="Unassembled WGS sequence"/>
</dbReference>
<dbReference type="EMBL" id="KN848615">
    <property type="protein sequence ID" value="KIR81082.1"/>
    <property type="molecule type" value="Genomic_DNA"/>
</dbReference>